<dbReference type="SUPFAM" id="SSF52540">
    <property type="entry name" value="P-loop containing nucleoside triphosphate hydrolases"/>
    <property type="match status" value="1"/>
</dbReference>
<dbReference type="InterPro" id="IPR039430">
    <property type="entry name" value="Thymidylate_kin-like_dom"/>
</dbReference>
<accession>A0AAU7DG56</accession>
<dbReference type="AlphaFoldDB" id="A0AAU7DG56"/>
<dbReference type="InterPro" id="IPR027417">
    <property type="entry name" value="P-loop_NTPase"/>
</dbReference>
<proteinExistence type="predicted"/>
<name>A0AAU7DG56_9BACT</name>
<organism evidence="2">
    <name type="scientific">Telmatobacter sp. DSM 110680</name>
    <dbReference type="NCBI Taxonomy" id="3036704"/>
    <lineage>
        <taxon>Bacteria</taxon>
        <taxon>Pseudomonadati</taxon>
        <taxon>Acidobacteriota</taxon>
        <taxon>Terriglobia</taxon>
        <taxon>Terriglobales</taxon>
        <taxon>Acidobacteriaceae</taxon>
        <taxon>Telmatobacter</taxon>
    </lineage>
</organism>
<dbReference type="Gene3D" id="3.40.50.300">
    <property type="entry name" value="P-loop containing nucleotide triphosphate hydrolases"/>
    <property type="match status" value="1"/>
</dbReference>
<feature type="domain" description="Thymidylate kinase-like" evidence="1">
    <location>
        <begin position="258"/>
        <end position="417"/>
    </location>
</feature>
<evidence type="ECO:0000259" key="1">
    <source>
        <dbReference type="Pfam" id="PF02223"/>
    </source>
</evidence>
<dbReference type="Pfam" id="PF02223">
    <property type="entry name" value="Thymidylate_kin"/>
    <property type="match status" value="1"/>
</dbReference>
<dbReference type="RefSeq" id="WP_348261028.1">
    <property type="nucleotide sequence ID" value="NZ_CP121196.1"/>
</dbReference>
<dbReference type="EMBL" id="CP121196">
    <property type="protein sequence ID" value="XBH15796.1"/>
    <property type="molecule type" value="Genomic_DNA"/>
</dbReference>
<reference evidence="2" key="1">
    <citation type="submission" date="2023-03" db="EMBL/GenBank/DDBJ databases">
        <title>Edaphobacter sp.</title>
        <authorList>
            <person name="Huber K.J."/>
            <person name="Papendorf J."/>
            <person name="Pilke C."/>
            <person name="Bunk B."/>
            <person name="Sproeer C."/>
            <person name="Pester M."/>
        </authorList>
    </citation>
    <scope>NUCLEOTIDE SEQUENCE</scope>
    <source>
        <strain evidence="2">DSM 110680</strain>
    </source>
</reference>
<sequence length="474" mass="53587">MHSQTTIDAGDERFNPDQVKSNVARSLLAALARECKSYCVLSGYDRLPESFDTDIDFMVNADDFARMPNIIEHVAHDTRTKLFHTVEHELSARSYTLGFQSGDKLVIVQPDSTADYRHFGLLWLRAPEVLAARRIHPHGFWIPAPAHEFAYYLIKKLNKRSLSADQGLKLHRLYLQDSSGCNAMIARFWKEPNRSKLSSMAATNNWMSMDAGLNTFRAELRRNSGDSLLRRIVSSPAHLLHQFERVVKPTGGCIAIMGPDGAGKSAVIDALRHQFDSAYNKIRLFHLRPKALWTGKATTQAVTDPHGKPPRGAIISVLKAISLIVDYWLGYALKIGPAVRRSQLIIFDRYIYDLLVDSKRIRYGGPAWLLEIAVRMVPRPDLIILLDAPADVLWSRKQEVAFDEVTRQRDRYRKVAGKLPFAITVNAAQPLTDVIRDVEIAILEHYERRTAARLRLAGPLVRANQISIEPSQPR</sequence>
<gene>
    <name evidence="2" type="ORF">P8935_14590</name>
</gene>
<protein>
    <recommendedName>
        <fullName evidence="1">Thymidylate kinase-like domain-containing protein</fullName>
    </recommendedName>
</protein>
<evidence type="ECO:0000313" key="2">
    <source>
        <dbReference type="EMBL" id="XBH15796.1"/>
    </source>
</evidence>